<evidence type="ECO:0000313" key="5">
    <source>
        <dbReference type="Proteomes" id="UP000049472"/>
    </source>
</evidence>
<evidence type="ECO:0008006" key="8">
    <source>
        <dbReference type="Google" id="ProtNLM"/>
    </source>
</evidence>
<dbReference type="PROSITE" id="PS51257">
    <property type="entry name" value="PROKAR_LIPOPROTEIN"/>
    <property type="match status" value="1"/>
</dbReference>
<keyword evidence="5" id="KW-1185">Reference proteome</keyword>
<dbReference type="GeneID" id="75048211"/>
<dbReference type="Proteomes" id="UP000324327">
    <property type="component" value="Unassembled WGS sequence"/>
</dbReference>
<evidence type="ECO:0000256" key="1">
    <source>
        <dbReference type="SAM" id="SignalP"/>
    </source>
</evidence>
<evidence type="ECO:0000313" key="4">
    <source>
        <dbReference type="EMBL" id="TYL56256.1"/>
    </source>
</evidence>
<evidence type="ECO:0000313" key="7">
    <source>
        <dbReference type="Proteomes" id="UP000324327"/>
    </source>
</evidence>
<keyword evidence="1" id="KW-0732">Signal</keyword>
<dbReference type="AlphaFoldDB" id="A0A0M6WWY6"/>
<dbReference type="EMBL" id="CVRQ01000031">
    <property type="protein sequence ID" value="CRL41323.1"/>
    <property type="molecule type" value="Genomic_DNA"/>
</dbReference>
<reference evidence="4 7" key="4">
    <citation type="submission" date="2019-08" db="EMBL/GenBank/DDBJ databases">
        <authorList>
            <person name="Duncan S."/>
            <person name="Walker A."/>
        </authorList>
    </citation>
    <scope>NUCLEOTIDE SEQUENCE [LARGE SCALE GENOMIC DNA]</scope>
    <source>
        <strain evidence="4 7">T3WBe13</strain>
    </source>
</reference>
<accession>A0A0M6WWY6</accession>
<evidence type="ECO:0000313" key="2">
    <source>
        <dbReference type="EMBL" id="CRL41323.1"/>
    </source>
</evidence>
<proteinExistence type="predicted"/>
<reference evidence="3 6" key="3">
    <citation type="submission" date="2018-08" db="EMBL/GenBank/DDBJ databases">
        <title>A genome reference for cultivated species of the human gut microbiota.</title>
        <authorList>
            <person name="Zou Y."/>
            <person name="Xue W."/>
            <person name="Luo G."/>
        </authorList>
    </citation>
    <scope>NUCLEOTIDE SEQUENCE [LARGE SCALE GENOMIC DNA]</scope>
    <source>
        <strain evidence="3 6">TM10-3</strain>
    </source>
</reference>
<reference evidence="2" key="1">
    <citation type="submission" date="2015-05" db="EMBL/GenBank/DDBJ databases">
        <authorList>
            <person name="Wang D.B."/>
            <person name="Wang M."/>
        </authorList>
    </citation>
    <scope>NUCLEOTIDE SEQUENCE [LARGE SCALE GENOMIC DNA]</scope>
    <source>
        <strain evidence="2">T1-815</strain>
    </source>
</reference>
<evidence type="ECO:0000313" key="6">
    <source>
        <dbReference type="Proteomes" id="UP000260642"/>
    </source>
</evidence>
<reference evidence="4 7" key="5">
    <citation type="submission" date="2019-09" db="EMBL/GenBank/DDBJ databases">
        <title>Strain-level analysis of Eubacterium rectale using genomes from metagenomes.</title>
        <authorList>
            <person name="Karcher N."/>
            <person name="Segata N."/>
        </authorList>
    </citation>
    <scope>NUCLEOTIDE SEQUENCE [LARGE SCALE GENOMIC DNA]</scope>
    <source>
        <strain evidence="4 7">T3WBe13</strain>
    </source>
</reference>
<feature type="signal peptide" evidence="1">
    <location>
        <begin position="1"/>
        <end position="22"/>
    </location>
</feature>
<dbReference type="RefSeq" id="WP_005345959.1">
    <property type="nucleotide sequence ID" value="NZ_CVRQ01000031.1"/>
</dbReference>
<gene>
    <name evidence="3" type="ORF">DXD95_10080</name>
    <name evidence="4" type="ORF">FYL31_15140</name>
    <name evidence="2" type="ORF">T1815_26561</name>
</gene>
<dbReference type="Proteomes" id="UP000260642">
    <property type="component" value="Unassembled WGS sequence"/>
</dbReference>
<evidence type="ECO:0000313" key="3">
    <source>
        <dbReference type="EMBL" id="RGI67220.1"/>
    </source>
</evidence>
<sequence>MKKVIYLLVLCMVLGMAGCGTNQENKEPVSGNVSVEIENKENDDVVQNEQTADTGSYPPCVMVDGVIYKDTGYVASMPGCGTMDGEIVSTVAGTELPSENNQSNFGSGYHYQRSSEGQLIVVIDDERIIFRDIEKDDTSIPIEVINFNAKVKEITDDGELLVTHVSTAEGFCQMNDGEYYVSAENLAEDVQVGDIVTIWFNGMIQETYPAQLGVVYRIIKTQ</sequence>
<name>A0A0M6WWY6_9FIRM</name>
<dbReference type="EMBL" id="QSOB01000013">
    <property type="protein sequence ID" value="RGI67220.1"/>
    <property type="molecule type" value="Genomic_DNA"/>
</dbReference>
<organism evidence="2 5">
    <name type="scientific">Agathobacter rectalis</name>
    <dbReference type="NCBI Taxonomy" id="39491"/>
    <lineage>
        <taxon>Bacteria</taxon>
        <taxon>Bacillati</taxon>
        <taxon>Bacillota</taxon>
        <taxon>Clostridia</taxon>
        <taxon>Lachnospirales</taxon>
        <taxon>Lachnospiraceae</taxon>
        <taxon>Agathobacter</taxon>
    </lineage>
</organism>
<protein>
    <recommendedName>
        <fullName evidence="8">DUF3221 domain-containing protein</fullName>
    </recommendedName>
</protein>
<dbReference type="Proteomes" id="UP000049472">
    <property type="component" value="Unassembled WGS sequence"/>
</dbReference>
<feature type="chain" id="PRO_5041862544" description="DUF3221 domain-containing protein" evidence="1">
    <location>
        <begin position="23"/>
        <end position="222"/>
    </location>
</feature>
<reference evidence="5" key="2">
    <citation type="submission" date="2015-05" db="EMBL/GenBank/DDBJ databases">
        <authorList>
            <consortium name="Pathogen Informatics"/>
        </authorList>
    </citation>
    <scope>NUCLEOTIDE SEQUENCE [LARGE SCALE GENOMIC DNA]</scope>
    <source>
        <strain evidence="5">T1-815</strain>
    </source>
</reference>
<dbReference type="EMBL" id="VSTF01000049">
    <property type="protein sequence ID" value="TYL56256.1"/>
    <property type="molecule type" value="Genomic_DNA"/>
</dbReference>